<dbReference type="OrthoDB" id="8109453at2"/>
<dbReference type="EMBL" id="FR872582">
    <property type="protein sequence ID" value="CCB88816.1"/>
    <property type="molecule type" value="Genomic_DNA"/>
</dbReference>
<dbReference type="RefSeq" id="WP_013943283.1">
    <property type="nucleotide sequence ID" value="NC_015713.1"/>
</dbReference>
<dbReference type="Pfam" id="PF03417">
    <property type="entry name" value="AAT"/>
    <property type="match status" value="1"/>
</dbReference>
<feature type="chain" id="PRO_5003374173" description="Peptidase C45 hydrolase domain-containing protein" evidence="1">
    <location>
        <begin position="20"/>
        <end position="413"/>
    </location>
</feature>
<dbReference type="eggNOG" id="COG4927">
    <property type="taxonomic scope" value="Bacteria"/>
</dbReference>
<dbReference type="InterPro" id="IPR047803">
    <property type="entry name" value="DCD1A/B-like"/>
</dbReference>
<evidence type="ECO:0000259" key="2">
    <source>
        <dbReference type="Pfam" id="PF03417"/>
    </source>
</evidence>
<keyword evidence="1" id="KW-0732">Signal</keyword>
<dbReference type="InterPro" id="IPR047794">
    <property type="entry name" value="C45_proenzyme-like"/>
</dbReference>
<dbReference type="NCBIfam" id="NF040521">
    <property type="entry name" value="C45_proenzyme"/>
    <property type="match status" value="1"/>
</dbReference>
<dbReference type="STRING" id="331113.SNE_A09390"/>
<dbReference type="Gene3D" id="3.60.60.10">
    <property type="entry name" value="Penicillin V Acylase, Chain A"/>
    <property type="match status" value="1"/>
</dbReference>
<sequence length="413" mass="45972">MKRFLLALMALFSSAVLHSEELIYRIGKGTLEESAQGTILRLEGKPYERGVQHGTLLKEKIQANVEGFIDVPGLDQSPRVKAFHAHLSTLLSSIPSHYLEEMRGVAYGADVPFEKILMLNLFPEMFHCIGITVQNEATFDHCLYHVRVLDYGAIQGLQHSAILMVVKPEDKHAFVSVGYAGFIGSVTGMNEKKIAMGEIGGDGYGYWNGIPMAFLIREVLEKSGTLEEAKELLKSSPRTCEYYYVLSDGNQEKAVGVYATASQIQFIEPGSSYALMAPHGLPKNYGENGVDDKFFMSSFAPSQSEFQFRVHNEEGNLIALFNHQPEHCIVLRGFGYPERYTIVAERIRDLYGKIDAEHLQDIIKAPATNETNLHNAIFRPSTLDLWVSHAGIDGTPASELPYASYHLPDLLNP</sequence>
<protein>
    <recommendedName>
        <fullName evidence="2">Peptidase C45 hydrolase domain-containing protein</fullName>
    </recommendedName>
</protein>
<dbReference type="InterPro" id="IPR005079">
    <property type="entry name" value="Peptidase_C45_hydrolase"/>
</dbReference>
<dbReference type="PANTHER" id="PTHR35190">
    <property type="entry name" value="PROTEIN DCD1B"/>
    <property type="match status" value="1"/>
</dbReference>
<evidence type="ECO:0000256" key="1">
    <source>
        <dbReference type="SAM" id="SignalP"/>
    </source>
</evidence>
<reference evidence="3 4" key="2">
    <citation type="journal article" date="2011" name="Mol. Biol. Evol.">
        <title>Unity in variety--the pan-genome of the Chlamydiae.</title>
        <authorList>
            <person name="Collingro A."/>
            <person name="Tischler P."/>
            <person name="Weinmaier T."/>
            <person name="Penz T."/>
            <person name="Heinz E."/>
            <person name="Brunham R.C."/>
            <person name="Read T.D."/>
            <person name="Bavoil P.M."/>
            <person name="Sachse K."/>
            <person name="Kahane S."/>
            <person name="Friedman M.G."/>
            <person name="Rattei T."/>
            <person name="Myers G.S."/>
            <person name="Horn M."/>
        </authorList>
    </citation>
    <scope>NUCLEOTIDE SEQUENCE [LARGE SCALE GENOMIC DNA]</scope>
    <source>
        <strain evidence="4">ATCC VR-1471 / Z</strain>
    </source>
</reference>
<dbReference type="AlphaFoldDB" id="F8L4V1"/>
<evidence type="ECO:0000313" key="3">
    <source>
        <dbReference type="EMBL" id="CCB88816.1"/>
    </source>
</evidence>
<dbReference type="PANTHER" id="PTHR35190:SF2">
    <property type="entry name" value="PROTEIN DCD1B"/>
    <property type="match status" value="1"/>
</dbReference>
<organism evidence="3 4">
    <name type="scientific">Simkania negevensis (strain ATCC VR-1471 / DSM 27360 / Z)</name>
    <dbReference type="NCBI Taxonomy" id="331113"/>
    <lineage>
        <taxon>Bacteria</taxon>
        <taxon>Pseudomonadati</taxon>
        <taxon>Chlamydiota</taxon>
        <taxon>Chlamydiia</taxon>
        <taxon>Parachlamydiales</taxon>
        <taxon>Simkaniaceae</taxon>
        <taxon>Simkania</taxon>
    </lineage>
</organism>
<reference key="1">
    <citation type="journal article" date="2011" name="Mol. Biol. Evol.">
        <title>Unity in variety -- the pan-genome of the Chlamydiae.</title>
        <authorList>
            <person name="Collingro A."/>
            <person name="Tischler P."/>
            <person name="Weinmaier T."/>
            <person name="Penz T."/>
            <person name="Heinz E."/>
            <person name="Brunham R.C."/>
            <person name="Read T.D."/>
            <person name="Bavoil P.M."/>
            <person name="Sachse K."/>
            <person name="Kahane S."/>
            <person name="Friedman M.G."/>
            <person name="Rattei T."/>
            <person name="Myers G.S.A."/>
            <person name="Horn M."/>
        </authorList>
    </citation>
    <scope>NUCLEOTIDE SEQUENCE</scope>
    <source>
        <strain>Z</strain>
    </source>
</reference>
<dbReference type="KEGG" id="sng:SNE_A09390"/>
<proteinExistence type="predicted"/>
<gene>
    <name evidence="3" type="ordered locus">SNE_A09390</name>
</gene>
<evidence type="ECO:0000313" key="4">
    <source>
        <dbReference type="Proteomes" id="UP000000496"/>
    </source>
</evidence>
<keyword evidence="4" id="KW-1185">Reference proteome</keyword>
<accession>F8L4V1</accession>
<feature type="signal peptide" evidence="1">
    <location>
        <begin position="1"/>
        <end position="19"/>
    </location>
</feature>
<name>F8L4V1_SIMNZ</name>
<feature type="domain" description="Peptidase C45 hydrolase" evidence="2">
    <location>
        <begin position="158"/>
        <end position="260"/>
    </location>
</feature>
<dbReference type="Proteomes" id="UP000000496">
    <property type="component" value="Chromosome gsn.131"/>
</dbReference>
<dbReference type="HOGENOM" id="CLU_665477_0_0_0"/>
<dbReference type="Gene3D" id="1.10.10.2120">
    <property type="match status" value="1"/>
</dbReference>